<dbReference type="Proteomes" id="UP001595075">
    <property type="component" value="Unassembled WGS sequence"/>
</dbReference>
<sequence length="247" mass="27314">MDLTSYTSDREDFGKAADARFGNPVKASREAQEVPKSLRSPFEMGSSTSRSTKPMTKNSYGRKTSSITFSTLLSEVDSITSKPKDSMMRKSMAGNNSSSMSDLTEFPSGAARPENKKHRNNAISEESTEGSDPAKDESGDVAKVLAKGFQEPRGARPGTKMWCYLMLWTTGEETWEPVGGRAAQDIRVQCEWFEDSMEEEWKGGPLTTEEINELLRANDEEPEPELIVQAIRKGREARGSGLKVIRG</sequence>
<protein>
    <recommendedName>
        <fullName evidence="4">Chromo domain-containing protein</fullName>
    </recommendedName>
</protein>
<reference evidence="2 3" key="1">
    <citation type="journal article" date="2024" name="Commun. Biol.">
        <title>Comparative genomic analysis of thermophilic fungi reveals convergent evolutionary adaptations and gene losses.</title>
        <authorList>
            <person name="Steindorff A.S."/>
            <person name="Aguilar-Pontes M.V."/>
            <person name="Robinson A.J."/>
            <person name="Andreopoulos B."/>
            <person name="LaButti K."/>
            <person name="Kuo A."/>
            <person name="Mondo S."/>
            <person name="Riley R."/>
            <person name="Otillar R."/>
            <person name="Haridas S."/>
            <person name="Lipzen A."/>
            <person name="Grimwood J."/>
            <person name="Schmutz J."/>
            <person name="Clum A."/>
            <person name="Reid I.D."/>
            <person name="Moisan M.C."/>
            <person name="Butler G."/>
            <person name="Nguyen T.T.M."/>
            <person name="Dewar K."/>
            <person name="Conant G."/>
            <person name="Drula E."/>
            <person name="Henrissat B."/>
            <person name="Hansel C."/>
            <person name="Singer S."/>
            <person name="Hutchinson M.I."/>
            <person name="de Vries R.P."/>
            <person name="Natvig D.O."/>
            <person name="Powell A.J."/>
            <person name="Tsang A."/>
            <person name="Grigoriev I.V."/>
        </authorList>
    </citation>
    <scope>NUCLEOTIDE SEQUENCE [LARGE SCALE GENOMIC DNA]</scope>
    <source>
        <strain evidence="2 3">CBS 494.80</strain>
    </source>
</reference>
<gene>
    <name evidence="2" type="ORF">VTL71DRAFT_4495</name>
</gene>
<feature type="region of interest" description="Disordered" evidence="1">
    <location>
        <begin position="1"/>
        <end position="66"/>
    </location>
</feature>
<organism evidence="2 3">
    <name type="scientific">Oculimacula yallundae</name>
    <dbReference type="NCBI Taxonomy" id="86028"/>
    <lineage>
        <taxon>Eukaryota</taxon>
        <taxon>Fungi</taxon>
        <taxon>Dikarya</taxon>
        <taxon>Ascomycota</taxon>
        <taxon>Pezizomycotina</taxon>
        <taxon>Leotiomycetes</taxon>
        <taxon>Helotiales</taxon>
        <taxon>Ploettnerulaceae</taxon>
        <taxon>Oculimacula</taxon>
    </lineage>
</organism>
<feature type="compositionally biased region" description="Polar residues" evidence="1">
    <location>
        <begin position="45"/>
        <end position="66"/>
    </location>
</feature>
<name>A0ABR4C244_9HELO</name>
<evidence type="ECO:0000313" key="3">
    <source>
        <dbReference type="Proteomes" id="UP001595075"/>
    </source>
</evidence>
<feature type="compositionally biased region" description="Basic and acidic residues" evidence="1">
    <location>
        <begin position="8"/>
        <end position="18"/>
    </location>
</feature>
<evidence type="ECO:0000313" key="2">
    <source>
        <dbReference type="EMBL" id="KAL2064001.1"/>
    </source>
</evidence>
<proteinExistence type="predicted"/>
<dbReference type="EMBL" id="JAZHXI010000014">
    <property type="protein sequence ID" value="KAL2064001.1"/>
    <property type="molecule type" value="Genomic_DNA"/>
</dbReference>
<accession>A0ABR4C244</accession>
<feature type="region of interest" description="Disordered" evidence="1">
    <location>
        <begin position="78"/>
        <end position="139"/>
    </location>
</feature>
<comment type="caution">
    <text evidence="2">The sequence shown here is derived from an EMBL/GenBank/DDBJ whole genome shotgun (WGS) entry which is preliminary data.</text>
</comment>
<evidence type="ECO:0000256" key="1">
    <source>
        <dbReference type="SAM" id="MobiDB-lite"/>
    </source>
</evidence>
<keyword evidence="3" id="KW-1185">Reference proteome</keyword>
<evidence type="ECO:0008006" key="4">
    <source>
        <dbReference type="Google" id="ProtNLM"/>
    </source>
</evidence>
<feature type="compositionally biased region" description="Polar residues" evidence="1">
    <location>
        <begin position="93"/>
        <end position="102"/>
    </location>
</feature>